<dbReference type="InterPro" id="IPR012349">
    <property type="entry name" value="Split_barrel_FMN-bd"/>
</dbReference>
<dbReference type="EMBL" id="JBHSFP010000027">
    <property type="protein sequence ID" value="MFC4535063.1"/>
    <property type="molecule type" value="Genomic_DNA"/>
</dbReference>
<sequence length="135" mass="14699">MKTDSAGLQVLTHEECLALLASVPVGRIVFTDRALPAVQPVNFVLDRGTVVIRTAAASRLASAVRNTVVAFEVDQFDARMRAGWSVTMVGHAHVVLDGHEIERLALLPLTPWVPEGKDQFIVLRPENIAGRRIAP</sequence>
<keyword evidence="2" id="KW-1185">Reference proteome</keyword>
<protein>
    <submittedName>
        <fullName evidence="1">Pyridoxamine 5'-phosphate oxidase family protein</fullName>
    </submittedName>
</protein>
<accession>A0ABV9CQL3</accession>
<comment type="caution">
    <text evidence="1">The sequence shown here is derived from an EMBL/GenBank/DDBJ whole genome shotgun (WGS) entry which is preliminary data.</text>
</comment>
<dbReference type="SUPFAM" id="SSF50475">
    <property type="entry name" value="FMN-binding split barrel"/>
    <property type="match status" value="1"/>
</dbReference>
<reference evidence="2" key="1">
    <citation type="journal article" date="2019" name="Int. J. Syst. Evol. Microbiol.">
        <title>The Global Catalogue of Microorganisms (GCM) 10K type strain sequencing project: providing services to taxonomists for standard genome sequencing and annotation.</title>
        <authorList>
            <consortium name="The Broad Institute Genomics Platform"/>
            <consortium name="The Broad Institute Genome Sequencing Center for Infectious Disease"/>
            <person name="Wu L."/>
            <person name="Ma J."/>
        </authorList>
    </citation>
    <scope>NUCLEOTIDE SEQUENCE [LARGE SCALE GENOMIC DNA]</scope>
    <source>
        <strain evidence="2">CGMCC 4.7132</strain>
    </source>
</reference>
<proteinExistence type="predicted"/>
<dbReference type="Pfam" id="PF12900">
    <property type="entry name" value="Pyridox_ox_2"/>
    <property type="match status" value="1"/>
</dbReference>
<evidence type="ECO:0000313" key="1">
    <source>
        <dbReference type="EMBL" id="MFC4535063.1"/>
    </source>
</evidence>
<dbReference type="RefSeq" id="WP_380846927.1">
    <property type="nucleotide sequence ID" value="NZ_JBHSFP010000027.1"/>
</dbReference>
<gene>
    <name evidence="1" type="ORF">ACFO60_30245</name>
</gene>
<dbReference type="Proteomes" id="UP001596004">
    <property type="component" value="Unassembled WGS sequence"/>
</dbReference>
<organism evidence="1 2">
    <name type="scientific">Sphaerisporangium dianthi</name>
    <dbReference type="NCBI Taxonomy" id="1436120"/>
    <lineage>
        <taxon>Bacteria</taxon>
        <taxon>Bacillati</taxon>
        <taxon>Actinomycetota</taxon>
        <taxon>Actinomycetes</taxon>
        <taxon>Streptosporangiales</taxon>
        <taxon>Streptosporangiaceae</taxon>
        <taxon>Sphaerisporangium</taxon>
    </lineage>
</organism>
<evidence type="ECO:0000313" key="2">
    <source>
        <dbReference type="Proteomes" id="UP001596004"/>
    </source>
</evidence>
<name>A0ABV9CQL3_9ACTN</name>
<dbReference type="Gene3D" id="2.30.110.10">
    <property type="entry name" value="Electron Transport, Fmn-binding Protein, Chain A"/>
    <property type="match status" value="1"/>
</dbReference>
<dbReference type="InterPro" id="IPR024747">
    <property type="entry name" value="Pyridox_Oxase-rel"/>
</dbReference>